<dbReference type="OrthoDB" id="2673191at2759"/>
<keyword evidence="3" id="KW-0964">Secreted</keyword>
<dbReference type="Pfam" id="PF20147">
    <property type="entry name" value="Crinkler"/>
    <property type="match status" value="1"/>
</dbReference>
<evidence type="ECO:0000313" key="6">
    <source>
        <dbReference type="Proteomes" id="UP000789570"/>
    </source>
</evidence>
<evidence type="ECO:0000256" key="1">
    <source>
        <dbReference type="ARBA" id="ARBA00004340"/>
    </source>
</evidence>
<keyword evidence="6" id="KW-1185">Reference proteome</keyword>
<dbReference type="Proteomes" id="UP000789570">
    <property type="component" value="Unassembled WGS sequence"/>
</dbReference>
<protein>
    <submittedName>
        <fullName evidence="5">6218_t:CDS:1</fullName>
    </submittedName>
</protein>
<dbReference type="PANTHER" id="PTHR33129">
    <property type="entry name" value="PROTEIN KINASE DOMAIN-CONTAINING PROTEIN-RELATED"/>
    <property type="match status" value="1"/>
</dbReference>
<comment type="caution">
    <text evidence="5">The sequence shown here is derived from an EMBL/GenBank/DDBJ whole genome shotgun (WGS) entry which is preliminary data.</text>
</comment>
<dbReference type="SUPFAM" id="SSF52540">
    <property type="entry name" value="P-loop containing nucleoside triphosphate hydrolases"/>
    <property type="match status" value="1"/>
</dbReference>
<proteinExistence type="predicted"/>
<accession>A0A9N9NDK2</accession>
<evidence type="ECO:0000259" key="4">
    <source>
        <dbReference type="Pfam" id="PF20147"/>
    </source>
</evidence>
<dbReference type="InterPro" id="IPR052980">
    <property type="entry name" value="Crinkler_effector"/>
</dbReference>
<evidence type="ECO:0000313" key="5">
    <source>
        <dbReference type="EMBL" id="CAG8722833.1"/>
    </source>
</evidence>
<evidence type="ECO:0000256" key="3">
    <source>
        <dbReference type="ARBA" id="ARBA00022525"/>
    </source>
</evidence>
<organism evidence="5 6">
    <name type="scientific">Funneliformis caledonium</name>
    <dbReference type="NCBI Taxonomy" id="1117310"/>
    <lineage>
        <taxon>Eukaryota</taxon>
        <taxon>Fungi</taxon>
        <taxon>Fungi incertae sedis</taxon>
        <taxon>Mucoromycota</taxon>
        <taxon>Glomeromycotina</taxon>
        <taxon>Glomeromycetes</taxon>
        <taxon>Glomerales</taxon>
        <taxon>Glomeraceae</taxon>
        <taxon>Funneliformis</taxon>
    </lineage>
</organism>
<sequence length="329" mass="38127">MTSVTLNCLVTGEDPYTKCFSVDISTSRNINTLKKVINDDLISGVATKDLKLFQVDVRLGKTRDENVVAMLKTGDLNIGLEMNNNLQQISDYFSAQPPTTNLHILVQLPTVATEFPNKRIKIDDRDLWNFWNALRAKQISADNQKPVVDENENFFRLPPNIRFLGRIDEVSVLFIRKCYRDLSKVVFNNRTRRLVITGNPGIGKTFFGYYILRELMQKNATVIYDKVKKFPILFNDQTAVVGETIFSFYDLLNKPDVWYIVDGKAPQDVDAKTILICSFKKDYYVEFDKNSLTKTRYMSTWDKREIDTCWEEIYKNKVDKKVVDALFDK</sequence>
<comment type="subcellular location">
    <subcellularLocation>
        <location evidence="1">Host cell</location>
    </subcellularLocation>
    <subcellularLocation>
        <location evidence="2">Secreted</location>
    </subcellularLocation>
</comment>
<feature type="domain" description="Crinkler effector protein N-terminal" evidence="4">
    <location>
        <begin position="4"/>
        <end position="107"/>
    </location>
</feature>
<reference evidence="5" key="1">
    <citation type="submission" date="2021-06" db="EMBL/GenBank/DDBJ databases">
        <authorList>
            <person name="Kallberg Y."/>
            <person name="Tangrot J."/>
            <person name="Rosling A."/>
        </authorList>
    </citation>
    <scope>NUCLEOTIDE SEQUENCE</scope>
    <source>
        <strain evidence="5">UK204</strain>
    </source>
</reference>
<evidence type="ECO:0000256" key="2">
    <source>
        <dbReference type="ARBA" id="ARBA00004613"/>
    </source>
</evidence>
<name>A0A9N9NDK2_9GLOM</name>
<dbReference type="Gene3D" id="3.40.50.300">
    <property type="entry name" value="P-loop containing nucleotide triphosphate hydrolases"/>
    <property type="match status" value="1"/>
</dbReference>
<dbReference type="EMBL" id="CAJVPQ010010525">
    <property type="protein sequence ID" value="CAG8722833.1"/>
    <property type="molecule type" value="Genomic_DNA"/>
</dbReference>
<gene>
    <name evidence="5" type="ORF">FCALED_LOCUS14483</name>
</gene>
<dbReference type="GO" id="GO:0043657">
    <property type="term" value="C:host cell"/>
    <property type="evidence" value="ECO:0007669"/>
    <property type="project" value="UniProtKB-SubCell"/>
</dbReference>
<dbReference type="PANTHER" id="PTHR33129:SF1">
    <property type="entry name" value="ATP-BINDING PROTEIN"/>
    <property type="match status" value="1"/>
</dbReference>
<dbReference type="InterPro" id="IPR027417">
    <property type="entry name" value="P-loop_NTPase"/>
</dbReference>
<dbReference type="InterPro" id="IPR045379">
    <property type="entry name" value="Crinkler_N"/>
</dbReference>
<dbReference type="AlphaFoldDB" id="A0A9N9NDK2"/>
<dbReference type="GO" id="GO:0005576">
    <property type="term" value="C:extracellular region"/>
    <property type="evidence" value="ECO:0007669"/>
    <property type="project" value="UniProtKB-SubCell"/>
</dbReference>